<evidence type="ECO:0000256" key="6">
    <source>
        <dbReference type="ARBA" id="ARBA00022723"/>
    </source>
</evidence>
<dbReference type="GO" id="GO:0051536">
    <property type="term" value="F:iron-sulfur cluster binding"/>
    <property type="evidence" value="ECO:0007669"/>
    <property type="project" value="UniProtKB-KW"/>
</dbReference>
<evidence type="ECO:0000259" key="11">
    <source>
        <dbReference type="Pfam" id="PF07992"/>
    </source>
</evidence>
<dbReference type="InterPro" id="IPR013785">
    <property type="entry name" value="Aldolase_TIM"/>
</dbReference>
<dbReference type="GO" id="GO:0008670">
    <property type="term" value="F:2,4-dienoyl-CoA reductase (NADPH) activity"/>
    <property type="evidence" value="ECO:0007669"/>
    <property type="project" value="TreeGrafter"/>
</dbReference>
<keyword evidence="9" id="KW-0411">Iron-sulfur</keyword>
<name>A0A975HFG6_9SPHN</name>
<reference evidence="12" key="1">
    <citation type="submission" date="2020-07" db="EMBL/GenBank/DDBJ databases">
        <authorList>
            <person name="Camacho E."/>
        </authorList>
    </citation>
    <scope>NUCLEOTIDE SEQUENCE</scope>
    <source>
        <strain evidence="12">MPO218</strain>
    </source>
</reference>
<dbReference type="InterPro" id="IPR051793">
    <property type="entry name" value="NADH:flavin_oxidoreductase"/>
</dbReference>
<evidence type="ECO:0000256" key="7">
    <source>
        <dbReference type="ARBA" id="ARBA00023002"/>
    </source>
</evidence>
<dbReference type="Gene3D" id="3.50.50.60">
    <property type="entry name" value="FAD/NAD(P)-binding domain"/>
    <property type="match status" value="1"/>
</dbReference>
<dbReference type="Gene3D" id="3.40.50.720">
    <property type="entry name" value="NAD(P)-binding Rossmann-like Domain"/>
    <property type="match status" value="1"/>
</dbReference>
<dbReference type="CDD" id="cd04734">
    <property type="entry name" value="OYE_like_3_FMN"/>
    <property type="match status" value="1"/>
</dbReference>
<dbReference type="EMBL" id="CP059319">
    <property type="protein sequence ID" value="QTH23382.1"/>
    <property type="molecule type" value="Genomic_DNA"/>
</dbReference>
<keyword evidence="4" id="KW-0285">Flavoprotein</keyword>
<feature type="domain" description="NADH:flavin oxidoreductase/NADH oxidase N-terminal" evidence="10">
    <location>
        <begin position="7"/>
        <end position="329"/>
    </location>
</feature>
<dbReference type="Pfam" id="PF07992">
    <property type="entry name" value="Pyr_redox_2"/>
    <property type="match status" value="1"/>
</dbReference>
<evidence type="ECO:0000256" key="2">
    <source>
        <dbReference type="ARBA" id="ARBA00001966"/>
    </source>
</evidence>
<reference evidence="12" key="2">
    <citation type="submission" date="2021-04" db="EMBL/GenBank/DDBJ databases">
        <title>Isolation and genomic analysis of the ibuprofen-degrading bacterium Sphingomonas strain MPO218.</title>
        <authorList>
            <person name="Aulestia M."/>
            <person name="Flores A."/>
            <person name="Mangas E.L."/>
            <person name="Perez-Pulido A.J."/>
            <person name="Santero E."/>
            <person name="Camacho E.M."/>
        </authorList>
    </citation>
    <scope>NUCLEOTIDE SEQUENCE</scope>
    <source>
        <strain evidence="12">MPO218</strain>
    </source>
</reference>
<evidence type="ECO:0000256" key="5">
    <source>
        <dbReference type="ARBA" id="ARBA00022643"/>
    </source>
</evidence>
<comment type="cofactor">
    <cofactor evidence="1">
        <name>FMN</name>
        <dbReference type="ChEBI" id="CHEBI:58210"/>
    </cofactor>
</comment>
<dbReference type="InterPro" id="IPR001155">
    <property type="entry name" value="OxRdtase_FMN_N"/>
</dbReference>
<dbReference type="SUPFAM" id="SSF51395">
    <property type="entry name" value="FMN-linked oxidoreductases"/>
    <property type="match status" value="1"/>
</dbReference>
<keyword evidence="6" id="KW-0479">Metal-binding</keyword>
<evidence type="ECO:0000256" key="1">
    <source>
        <dbReference type="ARBA" id="ARBA00001917"/>
    </source>
</evidence>
<dbReference type="RefSeq" id="WP_208633767.1">
    <property type="nucleotide sequence ID" value="NZ_CP059319.1"/>
</dbReference>
<dbReference type="InterPro" id="IPR036188">
    <property type="entry name" value="FAD/NAD-bd_sf"/>
</dbReference>
<dbReference type="GO" id="GO:0033543">
    <property type="term" value="P:fatty acid beta-oxidation, unsaturated, even number, reductase/isomerase pathway"/>
    <property type="evidence" value="ECO:0007669"/>
    <property type="project" value="TreeGrafter"/>
</dbReference>
<evidence type="ECO:0000313" key="12">
    <source>
        <dbReference type="EMBL" id="QTH23382.1"/>
    </source>
</evidence>
<keyword evidence="8" id="KW-0408">Iron</keyword>
<sequence length="667" mass="71257">MYERALSPIRIGGLEIRNRIARTAHATMMARDGKITDELIAYHLARAQGGVGLTILEAAGVHPSAVLSLANLDDTIIDGYRRLATAIAPTGMRLFQQLWHGGHIYMQPDGSPPLAPSTVPSPIAGVAPRPFTLRQIDELVAAYGAAARRVEKGGLDGVEVHAGHGYLLAQFLSPVLNRREDDYGGSFDNRMRLLRRVLAAVRDAVSPGFAVGVRLSDSADPRILAMDDVGEVARRLRDEGLIDYVNMSYGDYYAPHRQVGGMDAPTGFQIPHTAPPVADFGLPRLLNGRFRTLEEVEQVLRAGEADLISMVRAHIADPDIVAKSAAGHPDRVRPCIACNQGCIGRVATFGRLGCVVNTAAGDETTLAERLIRPVASPLRVLIVGGGPGGMEAARIAALAGHRVMLAEAMPSLGGLTNLYRTAPRMGTIADIAGWLEEEVYRLGVDVRLSTYMSADDIAAEGADSVILAVGAAFEAPFRQIQFPAEEIAVAPGARVIGSVELFEDRRADRGHSALILDDVGHYEAIACAEELLERGLAVTFVTRHKMFAPQIDITLRTQSALERLHAKGDFTLRVGSRLVAARPGEADIAPNFGTKVETVAADSIVWVGIRPGQTELAAELEARGIEPVCVGDMLAARNLQCAIREGHLAARSLPSGAVAARPIRAIA</sequence>
<feature type="domain" description="FAD/NAD(P)-binding" evidence="11">
    <location>
        <begin position="379"/>
        <end position="619"/>
    </location>
</feature>
<dbReference type="GO" id="GO:0010181">
    <property type="term" value="F:FMN binding"/>
    <property type="evidence" value="ECO:0007669"/>
    <property type="project" value="InterPro"/>
</dbReference>
<accession>A0A975HFG6</accession>
<proteinExistence type="inferred from homology"/>
<dbReference type="InterPro" id="IPR023753">
    <property type="entry name" value="FAD/NAD-binding_dom"/>
</dbReference>
<dbReference type="PANTHER" id="PTHR42917:SF2">
    <property type="entry name" value="2,4-DIENOYL-COA REDUCTASE [(2E)-ENOYL-COA-PRODUCING]"/>
    <property type="match status" value="1"/>
</dbReference>
<gene>
    <name evidence="12" type="ORF">HRJ34_07740</name>
</gene>
<dbReference type="AlphaFoldDB" id="A0A975HFG6"/>
<evidence type="ECO:0000313" key="13">
    <source>
        <dbReference type="Proteomes" id="UP000664914"/>
    </source>
</evidence>
<evidence type="ECO:0000256" key="4">
    <source>
        <dbReference type="ARBA" id="ARBA00022630"/>
    </source>
</evidence>
<comment type="similarity">
    <text evidence="3">In the N-terminal section; belongs to the NADH:flavin oxidoreductase/NADH oxidase family.</text>
</comment>
<comment type="cofactor">
    <cofactor evidence="2">
        <name>[4Fe-4S] cluster</name>
        <dbReference type="ChEBI" id="CHEBI:49883"/>
    </cofactor>
</comment>
<evidence type="ECO:0000259" key="10">
    <source>
        <dbReference type="Pfam" id="PF00724"/>
    </source>
</evidence>
<keyword evidence="7" id="KW-0560">Oxidoreductase</keyword>
<dbReference type="Proteomes" id="UP000664914">
    <property type="component" value="Chromosome"/>
</dbReference>
<organism evidence="12 13">
    <name type="scientific">Rhizorhabdus wittichii</name>
    <dbReference type="NCBI Taxonomy" id="160791"/>
    <lineage>
        <taxon>Bacteria</taxon>
        <taxon>Pseudomonadati</taxon>
        <taxon>Pseudomonadota</taxon>
        <taxon>Alphaproteobacteria</taxon>
        <taxon>Sphingomonadales</taxon>
        <taxon>Sphingomonadaceae</taxon>
        <taxon>Rhizorhabdus</taxon>
    </lineage>
</organism>
<evidence type="ECO:0000256" key="3">
    <source>
        <dbReference type="ARBA" id="ARBA00011048"/>
    </source>
</evidence>
<protein>
    <submittedName>
        <fullName evidence="12">FAD-dependent oxidoreductase</fullName>
    </submittedName>
</protein>
<dbReference type="Pfam" id="PF00724">
    <property type="entry name" value="Oxidored_FMN"/>
    <property type="match status" value="1"/>
</dbReference>
<evidence type="ECO:0000256" key="8">
    <source>
        <dbReference type="ARBA" id="ARBA00023004"/>
    </source>
</evidence>
<dbReference type="PANTHER" id="PTHR42917">
    <property type="entry name" value="2,4-DIENOYL-COA REDUCTASE"/>
    <property type="match status" value="1"/>
</dbReference>
<keyword evidence="5" id="KW-0288">FMN</keyword>
<dbReference type="Gene3D" id="3.20.20.70">
    <property type="entry name" value="Aldolase class I"/>
    <property type="match status" value="1"/>
</dbReference>
<dbReference type="GO" id="GO:0046872">
    <property type="term" value="F:metal ion binding"/>
    <property type="evidence" value="ECO:0007669"/>
    <property type="project" value="UniProtKB-KW"/>
</dbReference>
<dbReference type="SUPFAM" id="SSF51971">
    <property type="entry name" value="Nucleotide-binding domain"/>
    <property type="match status" value="1"/>
</dbReference>
<evidence type="ECO:0000256" key="9">
    <source>
        <dbReference type="ARBA" id="ARBA00023014"/>
    </source>
</evidence>
<dbReference type="SUPFAM" id="SSF51905">
    <property type="entry name" value="FAD/NAD(P)-binding domain"/>
    <property type="match status" value="1"/>
</dbReference>